<dbReference type="InterPro" id="IPR051032">
    <property type="entry name" value="AP2/ERF_TF_ERF_subfamily"/>
</dbReference>
<dbReference type="EMBL" id="JAUHHV010000006">
    <property type="protein sequence ID" value="KAK1421026.1"/>
    <property type="molecule type" value="Genomic_DNA"/>
</dbReference>
<dbReference type="SMART" id="SM00380">
    <property type="entry name" value="AP2"/>
    <property type="match status" value="1"/>
</dbReference>
<feature type="compositionally biased region" description="Basic residues" evidence="9">
    <location>
        <begin position="35"/>
        <end position="45"/>
    </location>
</feature>
<evidence type="ECO:0000256" key="5">
    <source>
        <dbReference type="ARBA" id="ARBA00023159"/>
    </source>
</evidence>
<comment type="subcellular location">
    <subcellularLocation>
        <location evidence="1">Nucleus</location>
    </subcellularLocation>
</comment>
<dbReference type="CDD" id="cd00018">
    <property type="entry name" value="AP2"/>
    <property type="match status" value="1"/>
</dbReference>
<evidence type="ECO:0000256" key="6">
    <source>
        <dbReference type="ARBA" id="ARBA00023163"/>
    </source>
</evidence>
<reference evidence="11" key="1">
    <citation type="journal article" date="2023" name="bioRxiv">
        <title>Improved chromosome-level genome assembly for marigold (Tagetes erecta).</title>
        <authorList>
            <person name="Jiang F."/>
            <person name="Yuan L."/>
            <person name="Wang S."/>
            <person name="Wang H."/>
            <person name="Xu D."/>
            <person name="Wang A."/>
            <person name="Fan W."/>
        </authorList>
    </citation>
    <scope>NUCLEOTIDE SEQUENCE</scope>
    <source>
        <strain evidence="11">WSJ</strain>
        <tissue evidence="11">Leaf</tissue>
    </source>
</reference>
<evidence type="ECO:0000256" key="9">
    <source>
        <dbReference type="SAM" id="MobiDB-lite"/>
    </source>
</evidence>
<dbReference type="Proteomes" id="UP001229421">
    <property type="component" value="Unassembled WGS sequence"/>
</dbReference>
<dbReference type="Pfam" id="PF00847">
    <property type="entry name" value="AP2"/>
    <property type="match status" value="1"/>
</dbReference>
<dbReference type="InterPro" id="IPR001471">
    <property type="entry name" value="AP2/ERF_dom"/>
</dbReference>
<dbReference type="SUPFAM" id="SSF54171">
    <property type="entry name" value="DNA-binding domain"/>
    <property type="match status" value="1"/>
</dbReference>
<feature type="domain" description="AP2/ERF" evidence="10">
    <location>
        <begin position="43"/>
        <end position="100"/>
    </location>
</feature>
<feature type="compositionally biased region" description="Polar residues" evidence="9">
    <location>
        <begin position="1"/>
        <end position="10"/>
    </location>
</feature>
<dbReference type="PANTHER" id="PTHR31985:SF216">
    <property type="entry name" value="TRANSCRIPTION FACTOR AP2-EREBP FAMILY"/>
    <property type="match status" value="1"/>
</dbReference>
<gene>
    <name evidence="11" type="ORF">QVD17_23072</name>
</gene>
<evidence type="ECO:0000256" key="7">
    <source>
        <dbReference type="ARBA" id="ARBA00023242"/>
    </source>
</evidence>
<evidence type="ECO:0000256" key="2">
    <source>
        <dbReference type="ARBA" id="ARBA00022821"/>
    </source>
</evidence>
<evidence type="ECO:0000256" key="8">
    <source>
        <dbReference type="ARBA" id="ARBA00024343"/>
    </source>
</evidence>
<keyword evidence="12" id="KW-1185">Reference proteome</keyword>
<comment type="similarity">
    <text evidence="8">Belongs to the AP2/ERF transcription factor family. ERF subfamily.</text>
</comment>
<keyword evidence="6" id="KW-0804">Transcription</keyword>
<evidence type="ECO:0000259" key="10">
    <source>
        <dbReference type="PROSITE" id="PS51032"/>
    </source>
</evidence>
<keyword evidence="3" id="KW-0805">Transcription regulation</keyword>
<evidence type="ECO:0000256" key="1">
    <source>
        <dbReference type="ARBA" id="ARBA00004123"/>
    </source>
</evidence>
<keyword evidence="7" id="KW-0539">Nucleus</keyword>
<organism evidence="11 12">
    <name type="scientific">Tagetes erecta</name>
    <name type="common">African marigold</name>
    <dbReference type="NCBI Taxonomy" id="13708"/>
    <lineage>
        <taxon>Eukaryota</taxon>
        <taxon>Viridiplantae</taxon>
        <taxon>Streptophyta</taxon>
        <taxon>Embryophyta</taxon>
        <taxon>Tracheophyta</taxon>
        <taxon>Spermatophyta</taxon>
        <taxon>Magnoliopsida</taxon>
        <taxon>eudicotyledons</taxon>
        <taxon>Gunneridae</taxon>
        <taxon>Pentapetalae</taxon>
        <taxon>asterids</taxon>
        <taxon>campanulids</taxon>
        <taxon>Asterales</taxon>
        <taxon>Asteraceae</taxon>
        <taxon>Asteroideae</taxon>
        <taxon>Heliantheae alliance</taxon>
        <taxon>Tageteae</taxon>
        <taxon>Tagetes</taxon>
    </lineage>
</organism>
<dbReference type="InterPro" id="IPR016177">
    <property type="entry name" value="DNA-bd_dom_sf"/>
</dbReference>
<evidence type="ECO:0000256" key="4">
    <source>
        <dbReference type="ARBA" id="ARBA00023125"/>
    </source>
</evidence>
<dbReference type="PROSITE" id="PS51032">
    <property type="entry name" value="AP2_ERF"/>
    <property type="match status" value="1"/>
</dbReference>
<protein>
    <recommendedName>
        <fullName evidence="10">AP2/ERF domain-containing protein</fullName>
    </recommendedName>
</protein>
<dbReference type="PRINTS" id="PR00367">
    <property type="entry name" value="ETHRSPELEMNT"/>
</dbReference>
<dbReference type="GO" id="GO:0006952">
    <property type="term" value="P:defense response"/>
    <property type="evidence" value="ECO:0007669"/>
    <property type="project" value="UniProtKB-KW"/>
</dbReference>
<dbReference type="AlphaFoldDB" id="A0AAD8KGQ8"/>
<evidence type="ECO:0000313" key="11">
    <source>
        <dbReference type="EMBL" id="KAK1421026.1"/>
    </source>
</evidence>
<evidence type="ECO:0000313" key="12">
    <source>
        <dbReference type="Proteomes" id="UP001229421"/>
    </source>
</evidence>
<dbReference type="PANTHER" id="PTHR31985">
    <property type="entry name" value="ETHYLENE-RESPONSIVE TRANSCRIPTION FACTOR ERF042-RELATED"/>
    <property type="match status" value="1"/>
</dbReference>
<feature type="region of interest" description="Disordered" evidence="9">
    <location>
        <begin position="1"/>
        <end position="45"/>
    </location>
</feature>
<dbReference type="FunFam" id="3.30.730.10:FF:000001">
    <property type="entry name" value="Ethylene-responsive transcription factor 2"/>
    <property type="match status" value="1"/>
</dbReference>
<evidence type="ECO:0000256" key="3">
    <source>
        <dbReference type="ARBA" id="ARBA00023015"/>
    </source>
</evidence>
<comment type="caution">
    <text evidence="11">The sequence shown here is derived from an EMBL/GenBank/DDBJ whole genome shotgun (WGS) entry which is preliminary data.</text>
</comment>
<dbReference type="Gene3D" id="3.30.730.10">
    <property type="entry name" value="AP2/ERF domain"/>
    <property type="match status" value="1"/>
</dbReference>
<keyword evidence="4" id="KW-0238">DNA-binding</keyword>
<keyword evidence="2" id="KW-0611">Plant defense</keyword>
<dbReference type="GO" id="GO:0005634">
    <property type="term" value="C:nucleus"/>
    <property type="evidence" value="ECO:0007669"/>
    <property type="project" value="UniProtKB-SubCell"/>
</dbReference>
<dbReference type="InterPro" id="IPR036955">
    <property type="entry name" value="AP2/ERF_dom_sf"/>
</dbReference>
<name>A0AAD8KGQ8_TARER</name>
<proteinExistence type="inferred from homology"/>
<accession>A0AAD8KGQ8</accession>
<keyword evidence="5" id="KW-0010">Activator</keyword>
<dbReference type="GO" id="GO:0003677">
    <property type="term" value="F:DNA binding"/>
    <property type="evidence" value="ECO:0007669"/>
    <property type="project" value="UniProtKB-KW"/>
</dbReference>
<dbReference type="GO" id="GO:0003700">
    <property type="term" value="F:DNA-binding transcription factor activity"/>
    <property type="evidence" value="ECO:0007669"/>
    <property type="project" value="InterPro"/>
</dbReference>
<sequence length="229" mass="25018">MGSDKSNNIKQVKRCRQQAEEDDDNNNYHTNTKTTKAKTKHPAYRGVRRRAWGKWVSEIRQPKKKSRIWLGTFSDPEMAARAHDVAALSIKGESAILNFPELSHILPRPVSCSPPDIQAAALEAAAMVHLATTTTPSISSSESTLTPVMMDEVSKTPSKEVSKIVEVGEGCDCVFLNGGWDYYYSSTPWIDDGDGGCFGGETTVDVMPVTSGSVVVSGSLFIDAALWQY</sequence>